<dbReference type="AlphaFoldDB" id="A0A382EN04"/>
<sequence length="291" mass="34295">MPWMIQSREDGEELRRKLGSPDCRPTRVWRSIRILESDAADWVFSSGPRRNEYRADGHDGHHPAWEIDDLDVELMDKSSIHDAEPSRLRKLQRGGVLPDGSHLSWANGSFYIDGHPCRIPYRGLRKLLNRRRGLEAVDWKALLLSVDAICRQIPVPWRMNEVVDNGNAWLHPVEAMRYDRENRGREMGRGFARAMHMRHFWRWARRGWADGLMEGYFSETEWMRRWKSTDESRPNQQDRNRMLVPSTLSMKRGSLQLRVRRPGGWRKLEIESNPLVWAKIVTWALSPTQHE</sequence>
<protein>
    <submittedName>
        <fullName evidence="1">Uncharacterized protein</fullName>
    </submittedName>
</protein>
<accession>A0A382EN04</accession>
<organism evidence="1">
    <name type="scientific">marine metagenome</name>
    <dbReference type="NCBI Taxonomy" id="408172"/>
    <lineage>
        <taxon>unclassified sequences</taxon>
        <taxon>metagenomes</taxon>
        <taxon>ecological metagenomes</taxon>
    </lineage>
</organism>
<dbReference type="EMBL" id="UINC01045044">
    <property type="protein sequence ID" value="SVB51313.1"/>
    <property type="molecule type" value="Genomic_DNA"/>
</dbReference>
<reference evidence="1" key="1">
    <citation type="submission" date="2018-05" db="EMBL/GenBank/DDBJ databases">
        <authorList>
            <person name="Lanie J.A."/>
            <person name="Ng W.-L."/>
            <person name="Kazmierczak K.M."/>
            <person name="Andrzejewski T.M."/>
            <person name="Davidsen T.M."/>
            <person name="Wayne K.J."/>
            <person name="Tettelin H."/>
            <person name="Glass J.I."/>
            <person name="Rusch D."/>
            <person name="Podicherti R."/>
            <person name="Tsui H.-C.T."/>
            <person name="Winkler M.E."/>
        </authorList>
    </citation>
    <scope>NUCLEOTIDE SEQUENCE</scope>
</reference>
<proteinExistence type="predicted"/>
<gene>
    <name evidence="1" type="ORF">METZ01_LOCUS204167</name>
</gene>
<feature type="non-terminal residue" evidence="1">
    <location>
        <position position="291"/>
    </location>
</feature>
<name>A0A382EN04_9ZZZZ</name>
<evidence type="ECO:0000313" key="1">
    <source>
        <dbReference type="EMBL" id="SVB51313.1"/>
    </source>
</evidence>